<reference evidence="2" key="2">
    <citation type="submission" date="2021-12" db="EMBL/GenBank/DDBJ databases">
        <title>Resequencing data analysis of finger millet.</title>
        <authorList>
            <person name="Hatakeyama M."/>
            <person name="Aluri S."/>
            <person name="Balachadran M.T."/>
            <person name="Sivarajan S.R."/>
            <person name="Poveda L."/>
            <person name="Shimizu-Inatsugi R."/>
            <person name="Schlapbach R."/>
            <person name="Sreeman S.M."/>
            <person name="Shimizu K.K."/>
        </authorList>
    </citation>
    <scope>NUCLEOTIDE SEQUENCE</scope>
</reference>
<accession>A0AAV5BIR2</accession>
<dbReference type="EMBL" id="BQKI01000001">
    <property type="protein sequence ID" value="GJM85609.1"/>
    <property type="molecule type" value="Genomic_DNA"/>
</dbReference>
<evidence type="ECO:0000313" key="3">
    <source>
        <dbReference type="EMBL" id="GJM86236.1"/>
    </source>
</evidence>
<protein>
    <submittedName>
        <fullName evidence="2">Uncharacterized protein</fullName>
    </submittedName>
</protein>
<keyword evidence="4" id="KW-1185">Reference proteome</keyword>
<sequence>MAITMEQLEQRMKQIMIEVDERAADSIDKARDRAIFAKMLKGNADSSGEEEGDEEEEEEKKRRRRRRTR</sequence>
<dbReference type="Proteomes" id="UP001054889">
    <property type="component" value="Unassembled WGS sequence"/>
</dbReference>
<gene>
    <name evidence="2" type="primary">ga01390</name>
    <name evidence="3" type="synonym">ga02077</name>
    <name evidence="2" type="ORF">PR202_ga01390</name>
    <name evidence="3" type="ORF">PR202_ga02077</name>
</gene>
<evidence type="ECO:0000313" key="4">
    <source>
        <dbReference type="Proteomes" id="UP001054889"/>
    </source>
</evidence>
<evidence type="ECO:0000313" key="2">
    <source>
        <dbReference type="EMBL" id="GJM85609.1"/>
    </source>
</evidence>
<evidence type="ECO:0000256" key="1">
    <source>
        <dbReference type="SAM" id="MobiDB-lite"/>
    </source>
</evidence>
<comment type="caution">
    <text evidence="2">The sequence shown here is derived from an EMBL/GenBank/DDBJ whole genome shotgun (WGS) entry which is preliminary data.</text>
</comment>
<dbReference type="AlphaFoldDB" id="A0AAV5BIR2"/>
<name>A0AAV5BIR2_ELECO</name>
<organism evidence="2 4">
    <name type="scientific">Eleusine coracana subsp. coracana</name>
    <dbReference type="NCBI Taxonomy" id="191504"/>
    <lineage>
        <taxon>Eukaryota</taxon>
        <taxon>Viridiplantae</taxon>
        <taxon>Streptophyta</taxon>
        <taxon>Embryophyta</taxon>
        <taxon>Tracheophyta</taxon>
        <taxon>Spermatophyta</taxon>
        <taxon>Magnoliopsida</taxon>
        <taxon>Liliopsida</taxon>
        <taxon>Poales</taxon>
        <taxon>Poaceae</taxon>
        <taxon>PACMAD clade</taxon>
        <taxon>Chloridoideae</taxon>
        <taxon>Cynodonteae</taxon>
        <taxon>Eleusininae</taxon>
        <taxon>Eleusine</taxon>
    </lineage>
</organism>
<proteinExistence type="predicted"/>
<feature type="region of interest" description="Disordered" evidence="1">
    <location>
        <begin position="41"/>
        <end position="69"/>
    </location>
</feature>
<dbReference type="EMBL" id="BQKI01000001">
    <property type="protein sequence ID" value="GJM86236.1"/>
    <property type="molecule type" value="Genomic_DNA"/>
</dbReference>
<feature type="compositionally biased region" description="Acidic residues" evidence="1">
    <location>
        <begin position="47"/>
        <end position="58"/>
    </location>
</feature>
<reference evidence="2" key="1">
    <citation type="journal article" date="2018" name="DNA Res.">
        <title>Multiple hybrid de novo genome assembly of finger millet, an orphan allotetraploid crop.</title>
        <authorList>
            <person name="Hatakeyama M."/>
            <person name="Aluri S."/>
            <person name="Balachadran M.T."/>
            <person name="Sivarajan S.R."/>
            <person name="Patrignani A."/>
            <person name="Gruter S."/>
            <person name="Poveda L."/>
            <person name="Shimizu-Inatsugi R."/>
            <person name="Baeten J."/>
            <person name="Francoijs K.J."/>
            <person name="Nataraja K.N."/>
            <person name="Reddy Y.A.N."/>
            <person name="Phadnis S."/>
            <person name="Ravikumar R.L."/>
            <person name="Schlapbach R."/>
            <person name="Sreeman S.M."/>
            <person name="Shimizu K.K."/>
        </authorList>
    </citation>
    <scope>NUCLEOTIDE SEQUENCE</scope>
</reference>